<sequence length="104" mass="11709">MYSKDDVRINKRTGSHYERKSGHWSLVAAECEPEDIDGQVSEILSQLSSDLTIWNELSSKYSIDLFCGIFMEKSNEGMDISPKTLVELGNRGIMLALDIYDGSE</sequence>
<reference evidence="1 2" key="1">
    <citation type="submission" date="2017-01" db="EMBL/GenBank/DDBJ databases">
        <authorList>
            <person name="Mah S.A."/>
            <person name="Swanson W.J."/>
            <person name="Moy G.W."/>
            <person name="Vacquier V.D."/>
        </authorList>
    </citation>
    <scope>NUCLEOTIDE SEQUENCE [LARGE SCALE GENOMIC DNA]</scope>
    <source>
        <strain evidence="1 2">DSM 7027</strain>
    </source>
</reference>
<dbReference type="STRING" id="49186.SAMN05421647_107254"/>
<keyword evidence="2" id="KW-1185">Reference proteome</keyword>
<dbReference type="InterPro" id="IPR025459">
    <property type="entry name" value="DUF4279"/>
</dbReference>
<proteinExistence type="predicted"/>
<evidence type="ECO:0000313" key="2">
    <source>
        <dbReference type="Proteomes" id="UP000186895"/>
    </source>
</evidence>
<accession>A0A1N6UVZ7</accession>
<dbReference type="Pfam" id="PF14106">
    <property type="entry name" value="DUF4279"/>
    <property type="match status" value="1"/>
</dbReference>
<dbReference type="AlphaFoldDB" id="A0A1N6UVZ7"/>
<name>A0A1N6UVZ7_9GAMM</name>
<dbReference type="Proteomes" id="UP000186895">
    <property type="component" value="Unassembled WGS sequence"/>
</dbReference>
<gene>
    <name evidence="1" type="ORF">SAMN05421647_107254</name>
</gene>
<protein>
    <recommendedName>
        <fullName evidence="3">DUF4279 domain-containing protein</fullName>
    </recommendedName>
</protein>
<evidence type="ECO:0008006" key="3">
    <source>
        <dbReference type="Google" id="ProtNLM"/>
    </source>
</evidence>
<organism evidence="1 2">
    <name type="scientific">Marinobacterium stanieri</name>
    <dbReference type="NCBI Taxonomy" id="49186"/>
    <lineage>
        <taxon>Bacteria</taxon>
        <taxon>Pseudomonadati</taxon>
        <taxon>Pseudomonadota</taxon>
        <taxon>Gammaproteobacteria</taxon>
        <taxon>Oceanospirillales</taxon>
        <taxon>Oceanospirillaceae</taxon>
        <taxon>Marinobacterium</taxon>
    </lineage>
</organism>
<dbReference type="EMBL" id="FTMN01000007">
    <property type="protein sequence ID" value="SIQ69721.1"/>
    <property type="molecule type" value="Genomic_DNA"/>
</dbReference>
<evidence type="ECO:0000313" key="1">
    <source>
        <dbReference type="EMBL" id="SIQ69721.1"/>
    </source>
</evidence>